<evidence type="ECO:0000313" key="2">
    <source>
        <dbReference type="Proteomes" id="UP000184512"/>
    </source>
</evidence>
<dbReference type="EMBL" id="FQZG01000036">
    <property type="protein sequence ID" value="SHJ28047.1"/>
    <property type="molecule type" value="Genomic_DNA"/>
</dbReference>
<reference evidence="1 2" key="1">
    <citation type="submission" date="2016-11" db="EMBL/GenBank/DDBJ databases">
        <authorList>
            <person name="Jaros S."/>
            <person name="Januszkiewicz K."/>
            <person name="Wedrychowicz H."/>
        </authorList>
    </citation>
    <scope>NUCLEOTIDE SEQUENCE [LARGE SCALE GENOMIC DNA]</scope>
    <source>
        <strain evidence="1 2">DSM 12906</strain>
    </source>
</reference>
<dbReference type="SMART" id="SM00567">
    <property type="entry name" value="EZ_HEAT"/>
    <property type="match status" value="5"/>
</dbReference>
<sequence length="244" mass="25300">MNTTQSLITALAHPDETQRRQAALALGAAQDSSVVDALVDRIRVEPSSCVREDLTWAIVQHAAAAEPQLSALLESRESDDRRTAAHVLSKVADPAHFERVSPLVADGHADVAIKAYRAAANTGGARAVDALAARLGDGDLLQRDALTNAFASIGAESVPVLVAALASDRPEVREHAVETLGHLGEDATAAAAPLAAVAEDAEPTIRIAAVAALGQLGEASLEMLRRLADGPDPVVAQLAARYLA</sequence>
<organism evidence="1 2">
    <name type="scientific">Tessaracoccus bendigoensis DSM 12906</name>
    <dbReference type="NCBI Taxonomy" id="1123357"/>
    <lineage>
        <taxon>Bacteria</taxon>
        <taxon>Bacillati</taxon>
        <taxon>Actinomycetota</taxon>
        <taxon>Actinomycetes</taxon>
        <taxon>Propionibacteriales</taxon>
        <taxon>Propionibacteriaceae</taxon>
        <taxon>Tessaracoccus</taxon>
    </lineage>
</organism>
<dbReference type="PANTHER" id="PTHR12697">
    <property type="entry name" value="PBS LYASE HEAT-LIKE PROTEIN"/>
    <property type="match status" value="1"/>
</dbReference>
<dbReference type="STRING" id="1123357.SAMN02745244_02134"/>
<dbReference type="GO" id="GO:0016491">
    <property type="term" value="F:oxidoreductase activity"/>
    <property type="evidence" value="ECO:0007669"/>
    <property type="project" value="TreeGrafter"/>
</dbReference>
<keyword evidence="2" id="KW-1185">Reference proteome</keyword>
<dbReference type="Pfam" id="PF13646">
    <property type="entry name" value="HEAT_2"/>
    <property type="match status" value="2"/>
</dbReference>
<dbReference type="InterPro" id="IPR011989">
    <property type="entry name" value="ARM-like"/>
</dbReference>
<proteinExistence type="predicted"/>
<dbReference type="InterPro" id="IPR004155">
    <property type="entry name" value="PBS_lyase_HEAT"/>
</dbReference>
<dbReference type="AlphaFoldDB" id="A0A1M6I0U5"/>
<dbReference type="InterPro" id="IPR016024">
    <property type="entry name" value="ARM-type_fold"/>
</dbReference>
<dbReference type="Gene3D" id="1.25.10.10">
    <property type="entry name" value="Leucine-rich Repeat Variant"/>
    <property type="match status" value="2"/>
</dbReference>
<dbReference type="PANTHER" id="PTHR12697:SF5">
    <property type="entry name" value="DEOXYHYPUSINE HYDROXYLASE"/>
    <property type="match status" value="1"/>
</dbReference>
<dbReference type="OrthoDB" id="9134742at2"/>
<name>A0A1M6I0U5_9ACTN</name>
<dbReference type="Proteomes" id="UP000184512">
    <property type="component" value="Unassembled WGS sequence"/>
</dbReference>
<dbReference type="Pfam" id="PF03130">
    <property type="entry name" value="HEAT_PBS"/>
    <property type="match status" value="1"/>
</dbReference>
<accession>A0A1M6I0U5</accession>
<protein>
    <submittedName>
        <fullName evidence="1">HEAT repeat</fullName>
    </submittedName>
</protein>
<dbReference type="SUPFAM" id="SSF48371">
    <property type="entry name" value="ARM repeat"/>
    <property type="match status" value="1"/>
</dbReference>
<dbReference type="RefSeq" id="WP_073188040.1">
    <property type="nucleotide sequence ID" value="NZ_FQZG01000036.1"/>
</dbReference>
<gene>
    <name evidence="1" type="ORF">SAMN02745244_02134</name>
</gene>
<evidence type="ECO:0000313" key="1">
    <source>
        <dbReference type="EMBL" id="SHJ28047.1"/>
    </source>
</evidence>